<comment type="caution">
    <text evidence="2">The sequence shown here is derived from an EMBL/GenBank/DDBJ whole genome shotgun (WGS) entry which is preliminary data.</text>
</comment>
<accession>A0A9E2W7R8</accession>
<dbReference type="InterPro" id="IPR024311">
    <property type="entry name" value="Lipocalin-like"/>
</dbReference>
<dbReference type="RefSeq" id="WP_217790401.1">
    <property type="nucleotide sequence ID" value="NZ_JAHSPG010000003.1"/>
</dbReference>
<gene>
    <name evidence="2" type="ORF">KTO63_06335</name>
</gene>
<protein>
    <submittedName>
        <fullName evidence="2">Lipocalin family protein</fullName>
    </submittedName>
</protein>
<dbReference type="AlphaFoldDB" id="A0A9E2W7R8"/>
<name>A0A9E2W7R8_9BACT</name>
<dbReference type="Pfam" id="PF13648">
    <property type="entry name" value="Lipocalin_4"/>
    <property type="match status" value="1"/>
</dbReference>
<evidence type="ECO:0000313" key="2">
    <source>
        <dbReference type="EMBL" id="MBV4356762.1"/>
    </source>
</evidence>
<proteinExistence type="predicted"/>
<dbReference type="EMBL" id="JAHSPG010000003">
    <property type="protein sequence ID" value="MBV4356762.1"/>
    <property type="molecule type" value="Genomic_DNA"/>
</dbReference>
<organism evidence="2 3">
    <name type="scientific">Pinibacter aurantiacus</name>
    <dbReference type="NCBI Taxonomy" id="2851599"/>
    <lineage>
        <taxon>Bacteria</taxon>
        <taxon>Pseudomonadati</taxon>
        <taxon>Bacteroidota</taxon>
        <taxon>Chitinophagia</taxon>
        <taxon>Chitinophagales</taxon>
        <taxon>Chitinophagaceae</taxon>
        <taxon>Pinibacter</taxon>
    </lineage>
</organism>
<evidence type="ECO:0000259" key="1">
    <source>
        <dbReference type="Pfam" id="PF13648"/>
    </source>
</evidence>
<reference evidence="2" key="1">
    <citation type="submission" date="2021-06" db="EMBL/GenBank/DDBJ databases">
        <authorList>
            <person name="Huq M.A."/>
        </authorList>
    </citation>
    <scope>NUCLEOTIDE SEQUENCE</scope>
    <source>
        <strain evidence="2">MAH-26</strain>
    </source>
</reference>
<dbReference type="Proteomes" id="UP000812270">
    <property type="component" value="Unassembled WGS sequence"/>
</dbReference>
<feature type="domain" description="Lipocalin-like" evidence="1">
    <location>
        <begin position="29"/>
        <end position="127"/>
    </location>
</feature>
<sequence length="146" mass="17325">MKKLLLLALLFAGCSKKNNDKEKTDLLVNKKWVMTGYAEQKNNGPIVDKWASLKDYEKDNYFRFNSDHSYLNSDGEKLDPQFTSDTFDTGTWQLYTRNMALQFKSNDHNFYYFETYVTELTNTTMKWTSYYYTMDTTIQYSTFTAE</sequence>
<evidence type="ECO:0000313" key="3">
    <source>
        <dbReference type="Proteomes" id="UP000812270"/>
    </source>
</evidence>
<keyword evidence="3" id="KW-1185">Reference proteome</keyword>